<comment type="caution">
    <text evidence="2">The sequence shown here is derived from an EMBL/GenBank/DDBJ whole genome shotgun (WGS) entry which is preliminary data.</text>
</comment>
<keyword evidence="1" id="KW-0812">Transmembrane</keyword>
<evidence type="ECO:0000313" key="2">
    <source>
        <dbReference type="EMBL" id="KKM72204.1"/>
    </source>
</evidence>
<proteinExistence type="predicted"/>
<gene>
    <name evidence="2" type="ORF">LCGC14_1423010</name>
</gene>
<keyword evidence="1" id="KW-1133">Transmembrane helix</keyword>
<dbReference type="AlphaFoldDB" id="A0A0F9JQM3"/>
<feature type="non-terminal residue" evidence="2">
    <location>
        <position position="1"/>
    </location>
</feature>
<keyword evidence="1" id="KW-0472">Membrane</keyword>
<evidence type="ECO:0000256" key="1">
    <source>
        <dbReference type="SAM" id="Phobius"/>
    </source>
</evidence>
<sequence>NIDRRLSSNSLSRNTRDCDGVGGLMTIQLITCLIVALVSPRGDAINVNHLRYLKSLEGGGCLVAQYYNPPFIRSAWSCKQIEKSIIDAIQIGCAKC</sequence>
<feature type="transmembrane region" description="Helical" evidence="1">
    <location>
        <begin position="20"/>
        <end position="38"/>
    </location>
</feature>
<protein>
    <submittedName>
        <fullName evidence="2">Uncharacterized protein</fullName>
    </submittedName>
</protein>
<name>A0A0F9JQM3_9ZZZZ</name>
<organism evidence="2">
    <name type="scientific">marine sediment metagenome</name>
    <dbReference type="NCBI Taxonomy" id="412755"/>
    <lineage>
        <taxon>unclassified sequences</taxon>
        <taxon>metagenomes</taxon>
        <taxon>ecological metagenomes</taxon>
    </lineage>
</organism>
<accession>A0A0F9JQM3</accession>
<reference evidence="2" key="1">
    <citation type="journal article" date="2015" name="Nature">
        <title>Complex archaea that bridge the gap between prokaryotes and eukaryotes.</title>
        <authorList>
            <person name="Spang A."/>
            <person name="Saw J.H."/>
            <person name="Jorgensen S.L."/>
            <person name="Zaremba-Niedzwiedzka K."/>
            <person name="Martijn J."/>
            <person name="Lind A.E."/>
            <person name="van Eijk R."/>
            <person name="Schleper C."/>
            <person name="Guy L."/>
            <person name="Ettema T.J."/>
        </authorList>
    </citation>
    <scope>NUCLEOTIDE SEQUENCE</scope>
</reference>
<dbReference type="EMBL" id="LAZR01009515">
    <property type="protein sequence ID" value="KKM72204.1"/>
    <property type="molecule type" value="Genomic_DNA"/>
</dbReference>